<name>A0A3P7ME71_CYLGO</name>
<keyword evidence="1" id="KW-1133">Transmembrane helix</keyword>
<organism evidence="2 3">
    <name type="scientific">Cylicostephanus goldi</name>
    <name type="common">Nematode worm</name>
    <dbReference type="NCBI Taxonomy" id="71465"/>
    <lineage>
        <taxon>Eukaryota</taxon>
        <taxon>Metazoa</taxon>
        <taxon>Ecdysozoa</taxon>
        <taxon>Nematoda</taxon>
        <taxon>Chromadorea</taxon>
        <taxon>Rhabditida</taxon>
        <taxon>Rhabditina</taxon>
        <taxon>Rhabditomorpha</taxon>
        <taxon>Strongyloidea</taxon>
        <taxon>Strongylidae</taxon>
        <taxon>Cylicostephanus</taxon>
    </lineage>
</organism>
<accession>A0A3P7ME71</accession>
<keyword evidence="1" id="KW-0812">Transmembrane</keyword>
<dbReference type="AlphaFoldDB" id="A0A3P7ME71"/>
<proteinExistence type="predicted"/>
<gene>
    <name evidence="2" type="ORF">CGOC_LOCUS8887</name>
</gene>
<evidence type="ECO:0000313" key="3">
    <source>
        <dbReference type="Proteomes" id="UP000271889"/>
    </source>
</evidence>
<sequence length="81" mass="9308">MRDDDDARRRRRQVRGSLAGISRMFAGLRNVIICSMYLRDCSFPIRFIVLCHTFAVLFHGWSADNISFSYHLLSGVKDVGI</sequence>
<evidence type="ECO:0000256" key="1">
    <source>
        <dbReference type="SAM" id="Phobius"/>
    </source>
</evidence>
<evidence type="ECO:0000313" key="2">
    <source>
        <dbReference type="EMBL" id="VDN20768.1"/>
    </source>
</evidence>
<protein>
    <submittedName>
        <fullName evidence="2">Uncharacterized protein</fullName>
    </submittedName>
</protein>
<keyword evidence="3" id="KW-1185">Reference proteome</keyword>
<keyword evidence="1" id="KW-0472">Membrane</keyword>
<feature type="transmembrane region" description="Helical" evidence="1">
    <location>
        <begin position="44"/>
        <end position="61"/>
    </location>
</feature>
<dbReference type="Proteomes" id="UP000271889">
    <property type="component" value="Unassembled WGS sequence"/>
</dbReference>
<reference evidence="2 3" key="1">
    <citation type="submission" date="2018-11" db="EMBL/GenBank/DDBJ databases">
        <authorList>
            <consortium name="Pathogen Informatics"/>
        </authorList>
    </citation>
    <scope>NUCLEOTIDE SEQUENCE [LARGE SCALE GENOMIC DNA]</scope>
</reference>
<dbReference type="EMBL" id="UYRV01105216">
    <property type="protein sequence ID" value="VDN20768.1"/>
    <property type="molecule type" value="Genomic_DNA"/>
</dbReference>